<evidence type="ECO:0000313" key="2">
    <source>
        <dbReference type="EMBL" id="OAD62851.1"/>
    </source>
</evidence>
<gene>
    <name evidence="2" type="ORF">WN48_07573</name>
</gene>
<feature type="compositionally biased region" description="Basic and acidic residues" evidence="1">
    <location>
        <begin position="24"/>
        <end position="53"/>
    </location>
</feature>
<dbReference type="Proteomes" id="UP000250275">
    <property type="component" value="Unassembled WGS sequence"/>
</dbReference>
<organism evidence="2 3">
    <name type="scientific">Eufriesea mexicana</name>
    <dbReference type="NCBI Taxonomy" id="516756"/>
    <lineage>
        <taxon>Eukaryota</taxon>
        <taxon>Metazoa</taxon>
        <taxon>Ecdysozoa</taxon>
        <taxon>Arthropoda</taxon>
        <taxon>Hexapoda</taxon>
        <taxon>Insecta</taxon>
        <taxon>Pterygota</taxon>
        <taxon>Neoptera</taxon>
        <taxon>Endopterygota</taxon>
        <taxon>Hymenoptera</taxon>
        <taxon>Apocrita</taxon>
        <taxon>Aculeata</taxon>
        <taxon>Apoidea</taxon>
        <taxon>Anthophila</taxon>
        <taxon>Apidae</taxon>
        <taxon>Eufriesea</taxon>
    </lineage>
</organism>
<evidence type="ECO:0000313" key="3">
    <source>
        <dbReference type="Proteomes" id="UP000250275"/>
    </source>
</evidence>
<feature type="region of interest" description="Disordered" evidence="1">
    <location>
        <begin position="22"/>
        <end position="53"/>
    </location>
</feature>
<reference evidence="2 3" key="1">
    <citation type="submission" date="2015-07" db="EMBL/GenBank/DDBJ databases">
        <title>The genome of Eufriesea mexicana.</title>
        <authorList>
            <person name="Pan H."/>
            <person name="Kapheim K."/>
        </authorList>
    </citation>
    <scope>NUCLEOTIDE SEQUENCE [LARGE SCALE GENOMIC DNA]</scope>
    <source>
        <strain evidence="2">0111107269</strain>
        <tissue evidence="2">Whole body</tissue>
    </source>
</reference>
<evidence type="ECO:0000256" key="1">
    <source>
        <dbReference type="SAM" id="MobiDB-lite"/>
    </source>
</evidence>
<protein>
    <submittedName>
        <fullName evidence="2">Uncharacterized protein</fullName>
    </submittedName>
</protein>
<feature type="compositionally biased region" description="Basic and acidic residues" evidence="1">
    <location>
        <begin position="71"/>
        <end position="82"/>
    </location>
</feature>
<dbReference type="EMBL" id="KQ759784">
    <property type="protein sequence ID" value="OAD62851.1"/>
    <property type="molecule type" value="Genomic_DNA"/>
</dbReference>
<accession>A0A310SJL7</accession>
<name>A0A310SJL7_9HYME</name>
<proteinExistence type="predicted"/>
<feature type="region of interest" description="Disordered" evidence="1">
    <location>
        <begin position="70"/>
        <end position="102"/>
    </location>
</feature>
<keyword evidence="3" id="KW-1185">Reference proteome</keyword>
<dbReference type="AlphaFoldDB" id="A0A310SJL7"/>
<sequence length="102" mass="11362">MAYSDCIVPIPVSTCSLSLGQRTVTEDRGAGEGKGEKERKEEGEREREAVEGEKRGKLAFCRTTTGFIHEPVPRRNRDERTSHRMPTNGRECGSKGLIARIT</sequence>